<sequence length="292" mass="31737">MAGVAGALVGVGRFLSQGRRLDDPRWIFAPPDLPVSTTHPRDELARPEEAPARRRRAAAVGLGRRRPANADPHRPSTNSRDRQRRERMGVRVGADEAQLEADLFDRYEEEGDDGDQPHVSQAWPERGDPDIIGSSSMMPPMHASQPAGYGAPQHFPSAASPDPFFHVTLDAGSLEEVFDMIRAPDTVIMSQAASYRTGRDQRLDPSSSAFVASPLPFQGMGYTVSDFAPSPAQYGTPPVYYDFLSGPNPNPQQDESAAREPSPPPPPRRTTRTVRPPPCGTGGHLHHGSGHM</sequence>
<dbReference type="EMBL" id="JASCZI010030395">
    <property type="protein sequence ID" value="MED6122166.1"/>
    <property type="molecule type" value="Genomic_DNA"/>
</dbReference>
<feature type="compositionally biased region" description="Basic and acidic residues" evidence="1">
    <location>
        <begin position="39"/>
        <end position="52"/>
    </location>
</feature>
<evidence type="ECO:0000313" key="3">
    <source>
        <dbReference type="Proteomes" id="UP001341840"/>
    </source>
</evidence>
<accession>A0ABU6RDT6</accession>
<feature type="compositionally biased region" description="Basic and acidic residues" evidence="1">
    <location>
        <begin position="71"/>
        <end position="89"/>
    </location>
</feature>
<feature type="compositionally biased region" description="Basic residues" evidence="1">
    <location>
        <begin position="53"/>
        <end position="67"/>
    </location>
</feature>
<name>A0ABU6RDT6_9FABA</name>
<proteinExistence type="predicted"/>
<keyword evidence="3" id="KW-1185">Reference proteome</keyword>
<evidence type="ECO:0000256" key="1">
    <source>
        <dbReference type="SAM" id="MobiDB-lite"/>
    </source>
</evidence>
<feature type="region of interest" description="Disordered" evidence="1">
    <location>
        <begin position="241"/>
        <end position="292"/>
    </location>
</feature>
<evidence type="ECO:0000313" key="2">
    <source>
        <dbReference type="EMBL" id="MED6122166.1"/>
    </source>
</evidence>
<protein>
    <submittedName>
        <fullName evidence="2">Uncharacterized protein</fullName>
    </submittedName>
</protein>
<gene>
    <name evidence="2" type="ORF">PIB30_037333</name>
</gene>
<dbReference type="Proteomes" id="UP001341840">
    <property type="component" value="Unassembled WGS sequence"/>
</dbReference>
<reference evidence="2 3" key="1">
    <citation type="journal article" date="2023" name="Plants (Basel)">
        <title>Bridging the Gap: Combining Genomics and Transcriptomics Approaches to Understand Stylosanthes scabra, an Orphan Legume from the Brazilian Caatinga.</title>
        <authorList>
            <person name="Ferreira-Neto J.R.C."/>
            <person name="da Silva M.D."/>
            <person name="Binneck E."/>
            <person name="de Melo N.F."/>
            <person name="da Silva R.H."/>
            <person name="de Melo A.L.T.M."/>
            <person name="Pandolfi V."/>
            <person name="Bustamante F.O."/>
            <person name="Brasileiro-Vidal A.C."/>
            <person name="Benko-Iseppon A.M."/>
        </authorList>
    </citation>
    <scope>NUCLEOTIDE SEQUENCE [LARGE SCALE GENOMIC DNA]</scope>
    <source>
        <tissue evidence="2">Leaves</tissue>
    </source>
</reference>
<comment type="caution">
    <text evidence="2">The sequence shown here is derived from an EMBL/GenBank/DDBJ whole genome shotgun (WGS) entry which is preliminary data.</text>
</comment>
<organism evidence="2 3">
    <name type="scientific">Stylosanthes scabra</name>
    <dbReference type="NCBI Taxonomy" id="79078"/>
    <lineage>
        <taxon>Eukaryota</taxon>
        <taxon>Viridiplantae</taxon>
        <taxon>Streptophyta</taxon>
        <taxon>Embryophyta</taxon>
        <taxon>Tracheophyta</taxon>
        <taxon>Spermatophyta</taxon>
        <taxon>Magnoliopsida</taxon>
        <taxon>eudicotyledons</taxon>
        <taxon>Gunneridae</taxon>
        <taxon>Pentapetalae</taxon>
        <taxon>rosids</taxon>
        <taxon>fabids</taxon>
        <taxon>Fabales</taxon>
        <taxon>Fabaceae</taxon>
        <taxon>Papilionoideae</taxon>
        <taxon>50 kb inversion clade</taxon>
        <taxon>dalbergioids sensu lato</taxon>
        <taxon>Dalbergieae</taxon>
        <taxon>Pterocarpus clade</taxon>
        <taxon>Stylosanthes</taxon>
    </lineage>
</organism>
<feature type="region of interest" description="Disordered" evidence="1">
    <location>
        <begin position="108"/>
        <end position="150"/>
    </location>
</feature>
<feature type="region of interest" description="Disordered" evidence="1">
    <location>
        <begin position="25"/>
        <end position="95"/>
    </location>
</feature>